<keyword evidence="4 10" id="KW-0812">Transmembrane</keyword>
<feature type="transmembrane region" description="Helical" evidence="10">
    <location>
        <begin position="107"/>
        <end position="125"/>
    </location>
</feature>
<keyword evidence="12" id="KW-1185">Reference proteome</keyword>
<dbReference type="GO" id="GO:1903425">
    <property type="term" value="F:fluoride transmembrane transporter activity"/>
    <property type="evidence" value="ECO:0007669"/>
    <property type="project" value="TreeGrafter"/>
</dbReference>
<dbReference type="Pfam" id="PF02537">
    <property type="entry name" value="CRCB"/>
    <property type="match status" value="2"/>
</dbReference>
<dbReference type="InParanoid" id="A0A2R5GVP8"/>
<protein>
    <submittedName>
        <fullName evidence="11">Fluoride export protein 1</fullName>
    </submittedName>
</protein>
<keyword evidence="3" id="KW-1003">Cell membrane</keyword>
<evidence type="ECO:0000256" key="1">
    <source>
        <dbReference type="ARBA" id="ARBA00002598"/>
    </source>
</evidence>
<gene>
    <name evidence="11" type="ORF">FCC1311_111302</name>
</gene>
<evidence type="ECO:0000256" key="10">
    <source>
        <dbReference type="SAM" id="Phobius"/>
    </source>
</evidence>
<feature type="transmembrane region" description="Helical" evidence="10">
    <location>
        <begin position="281"/>
        <end position="301"/>
    </location>
</feature>
<feature type="region of interest" description="Disordered" evidence="9">
    <location>
        <begin position="1"/>
        <end position="68"/>
    </location>
</feature>
<sequence length="417" mass="44913">MLGAEAAGKGSEGRRRGGSGAEEEDAMAPQQDGERGAADGHGDELEDGRGAHNLQQHKMSPQQEEEVLLDDEVLATAGREEASEVPEARKEAREDPEPGFSWLREQLATLALIAVGSIAGVALRIGLGKNAAYPFDSYVFANFLGTAWLAYWSNFKHLIWTPLFVGVGTGFCGSLTTFSSWEEATAVLVGPTTLELSRGQRAFVWFETQLTGIGVILMGYDFGRHLSDALYLVSPKSSENAKSSNGPCVPRMLYEAASVLGAVLLGLLIALLTGFIRTKTLFALCWGPFGAWLRYALGRLLNSKFANFPLGTFLANVFASALLAMAYILGLAVVSADTVQCEVLNGFMTGFCGSLSTVSTFISELKKLKRRDAYVYGFGSMIISQVCMIIIIGGYTWADPDLSDLQNGSSCTSYFYS</sequence>
<dbReference type="InterPro" id="IPR003691">
    <property type="entry name" value="FluC"/>
</dbReference>
<feature type="region of interest" description="Disordered" evidence="9">
    <location>
        <begin position="78"/>
        <end position="97"/>
    </location>
</feature>
<comment type="similarity">
    <text evidence="7">Belongs to the fluoride channel Fluc/FEX (TC 1.A.43) family.</text>
</comment>
<feature type="compositionally biased region" description="Basic and acidic residues" evidence="9">
    <location>
        <begin position="78"/>
        <end position="96"/>
    </location>
</feature>
<feature type="transmembrane region" description="Helical" evidence="10">
    <location>
        <begin position="131"/>
        <end position="151"/>
    </location>
</feature>
<feature type="transmembrane region" description="Helical" evidence="10">
    <location>
        <begin position="158"/>
        <end position="181"/>
    </location>
</feature>
<comment type="caution">
    <text evidence="11">The sequence shown here is derived from an EMBL/GenBank/DDBJ whole genome shotgun (WGS) entry which is preliminary data.</text>
</comment>
<dbReference type="OrthoDB" id="409792at2759"/>
<keyword evidence="5 10" id="KW-1133">Transmembrane helix</keyword>
<evidence type="ECO:0000256" key="6">
    <source>
        <dbReference type="ARBA" id="ARBA00023136"/>
    </source>
</evidence>
<dbReference type="PANTHER" id="PTHR28259:SF1">
    <property type="entry name" value="FLUORIDE EXPORT PROTEIN 1-RELATED"/>
    <property type="match status" value="1"/>
</dbReference>
<evidence type="ECO:0000256" key="5">
    <source>
        <dbReference type="ARBA" id="ARBA00022989"/>
    </source>
</evidence>
<evidence type="ECO:0000256" key="2">
    <source>
        <dbReference type="ARBA" id="ARBA00004651"/>
    </source>
</evidence>
<dbReference type="Proteomes" id="UP000241890">
    <property type="component" value="Unassembled WGS sequence"/>
</dbReference>
<organism evidence="11 12">
    <name type="scientific">Hondaea fermentalgiana</name>
    <dbReference type="NCBI Taxonomy" id="2315210"/>
    <lineage>
        <taxon>Eukaryota</taxon>
        <taxon>Sar</taxon>
        <taxon>Stramenopiles</taxon>
        <taxon>Bigyra</taxon>
        <taxon>Labyrinthulomycetes</taxon>
        <taxon>Thraustochytrida</taxon>
        <taxon>Thraustochytriidae</taxon>
        <taxon>Hondaea</taxon>
    </lineage>
</organism>
<feature type="transmembrane region" description="Helical" evidence="10">
    <location>
        <begin position="252"/>
        <end position="275"/>
    </location>
</feature>
<feature type="transmembrane region" description="Helical" evidence="10">
    <location>
        <begin position="374"/>
        <end position="398"/>
    </location>
</feature>
<keyword evidence="6 10" id="KW-0472">Membrane</keyword>
<feature type="transmembrane region" description="Helical" evidence="10">
    <location>
        <begin position="313"/>
        <end position="334"/>
    </location>
</feature>
<evidence type="ECO:0000256" key="3">
    <source>
        <dbReference type="ARBA" id="ARBA00022475"/>
    </source>
</evidence>
<feature type="compositionally biased region" description="Basic and acidic residues" evidence="9">
    <location>
        <begin position="32"/>
        <end position="50"/>
    </location>
</feature>
<evidence type="ECO:0000256" key="4">
    <source>
        <dbReference type="ARBA" id="ARBA00022692"/>
    </source>
</evidence>
<dbReference type="PANTHER" id="PTHR28259">
    <property type="entry name" value="FLUORIDE EXPORT PROTEIN 1-RELATED"/>
    <property type="match status" value="1"/>
</dbReference>
<dbReference type="GO" id="GO:0005886">
    <property type="term" value="C:plasma membrane"/>
    <property type="evidence" value="ECO:0007669"/>
    <property type="project" value="UniProtKB-SubCell"/>
</dbReference>
<feature type="compositionally biased region" description="Polar residues" evidence="9">
    <location>
        <begin position="53"/>
        <end position="62"/>
    </location>
</feature>
<comment type="function">
    <text evidence="1">Fluoride channel required for the rapid expulsion of cytoplasmic fluoride.</text>
</comment>
<reference evidence="11 12" key="1">
    <citation type="submission" date="2017-12" db="EMBL/GenBank/DDBJ databases">
        <title>Sequencing, de novo assembly and annotation of complete genome of a new Thraustochytrid species, strain FCC1311.</title>
        <authorList>
            <person name="Sedici K."/>
            <person name="Godart F."/>
            <person name="Aiese Cigliano R."/>
            <person name="Sanseverino W."/>
            <person name="Barakat M."/>
            <person name="Ortet P."/>
            <person name="Marechal E."/>
            <person name="Cagnac O."/>
            <person name="Amato A."/>
        </authorList>
    </citation>
    <scope>NUCLEOTIDE SEQUENCE [LARGE SCALE GENOMIC DNA]</scope>
</reference>
<proteinExistence type="inferred from homology"/>
<evidence type="ECO:0000256" key="8">
    <source>
        <dbReference type="ARBA" id="ARBA00035585"/>
    </source>
</evidence>
<evidence type="ECO:0000256" key="7">
    <source>
        <dbReference type="ARBA" id="ARBA00035120"/>
    </source>
</evidence>
<evidence type="ECO:0000313" key="12">
    <source>
        <dbReference type="Proteomes" id="UP000241890"/>
    </source>
</evidence>
<dbReference type="EMBL" id="BEYU01000229">
    <property type="protein sequence ID" value="GBG34907.1"/>
    <property type="molecule type" value="Genomic_DNA"/>
</dbReference>
<evidence type="ECO:0000256" key="9">
    <source>
        <dbReference type="SAM" id="MobiDB-lite"/>
    </source>
</evidence>
<comment type="catalytic activity">
    <reaction evidence="8">
        <text>fluoride(in) = fluoride(out)</text>
        <dbReference type="Rhea" id="RHEA:76159"/>
        <dbReference type="ChEBI" id="CHEBI:17051"/>
    </reaction>
    <physiologicalReaction direction="left-to-right" evidence="8">
        <dbReference type="Rhea" id="RHEA:76160"/>
    </physiologicalReaction>
</comment>
<name>A0A2R5GVP8_9STRA</name>
<accession>A0A2R5GVP8</accession>
<evidence type="ECO:0000313" key="11">
    <source>
        <dbReference type="EMBL" id="GBG34907.1"/>
    </source>
</evidence>
<feature type="transmembrane region" description="Helical" evidence="10">
    <location>
        <begin position="201"/>
        <end position="220"/>
    </location>
</feature>
<dbReference type="AlphaFoldDB" id="A0A2R5GVP8"/>
<comment type="subcellular location">
    <subcellularLocation>
        <location evidence="2">Cell membrane</location>
        <topology evidence="2">Multi-pass membrane protein</topology>
    </subcellularLocation>
</comment>